<protein>
    <submittedName>
        <fullName evidence="3">Carboxymethylenebutenolidase</fullName>
    </submittedName>
</protein>
<evidence type="ECO:0000313" key="4">
    <source>
        <dbReference type="Proteomes" id="UP000630615"/>
    </source>
</evidence>
<gene>
    <name evidence="3" type="primary">yndB</name>
    <name evidence="3" type="ORF">GCM10011573_08210</name>
</gene>
<feature type="transmembrane region" description="Helical" evidence="1">
    <location>
        <begin position="7"/>
        <end position="26"/>
    </location>
</feature>
<dbReference type="Pfam" id="PF12695">
    <property type="entry name" value="Abhydrolase_5"/>
    <property type="match status" value="1"/>
</dbReference>
<dbReference type="InterPro" id="IPR029058">
    <property type="entry name" value="AB_hydrolase_fold"/>
</dbReference>
<feature type="domain" description="Alpha/beta hydrolase fold-5" evidence="2">
    <location>
        <begin position="61"/>
        <end position="226"/>
    </location>
</feature>
<keyword evidence="1" id="KW-0472">Membrane</keyword>
<sequence length="241" mass="26672">MKKWQKRLLWIFGAIVALTLIGLFYLKTITYTPTTAAIESAKQAEKENGVLVFKGDENKPSVIFYQGALVENTSYSPWAQQVAKAGYSVYLVQQPFNLAVLGQNKAESVIKDNKLTNYVIGGHSLGGVMASRFAADQEEQATLKGVFFLASYPDEKGSLAEFNGQVLSLTGSEDGVLNWKAYEDAKKYLPKQTLYEEINGGNHAGFGSYGEQKGDQPALINNDEQQKEVAERLIKWLDTIK</sequence>
<dbReference type="Gene3D" id="3.40.50.1820">
    <property type="entry name" value="alpha/beta hydrolase"/>
    <property type="match status" value="1"/>
</dbReference>
<dbReference type="SUPFAM" id="SSF53474">
    <property type="entry name" value="alpha/beta-Hydrolases"/>
    <property type="match status" value="1"/>
</dbReference>
<dbReference type="Proteomes" id="UP000630615">
    <property type="component" value="Unassembled WGS sequence"/>
</dbReference>
<proteinExistence type="predicted"/>
<organism evidence="3 4">
    <name type="scientific">Enterococcus wangshanyuanii</name>
    <dbReference type="NCBI Taxonomy" id="2005703"/>
    <lineage>
        <taxon>Bacteria</taxon>
        <taxon>Bacillati</taxon>
        <taxon>Bacillota</taxon>
        <taxon>Bacilli</taxon>
        <taxon>Lactobacillales</taxon>
        <taxon>Enterococcaceae</taxon>
        <taxon>Enterococcus</taxon>
    </lineage>
</organism>
<evidence type="ECO:0000313" key="3">
    <source>
        <dbReference type="EMBL" id="GGC80957.1"/>
    </source>
</evidence>
<dbReference type="RefSeq" id="WP_088268697.1">
    <property type="nucleotide sequence ID" value="NZ_BMKI01000001.1"/>
</dbReference>
<dbReference type="InterPro" id="IPR029059">
    <property type="entry name" value="AB_hydrolase_5"/>
</dbReference>
<name>A0ABQ1NQ33_9ENTE</name>
<keyword evidence="1" id="KW-1133">Transmembrane helix</keyword>
<evidence type="ECO:0000259" key="2">
    <source>
        <dbReference type="Pfam" id="PF12695"/>
    </source>
</evidence>
<evidence type="ECO:0000256" key="1">
    <source>
        <dbReference type="SAM" id="Phobius"/>
    </source>
</evidence>
<accession>A0ABQ1NQ33</accession>
<keyword evidence="1" id="KW-0812">Transmembrane</keyword>
<keyword evidence="4" id="KW-1185">Reference proteome</keyword>
<comment type="caution">
    <text evidence="3">The sequence shown here is derived from an EMBL/GenBank/DDBJ whole genome shotgun (WGS) entry which is preliminary data.</text>
</comment>
<reference evidence="4" key="1">
    <citation type="journal article" date="2019" name="Int. J. Syst. Evol. Microbiol.">
        <title>The Global Catalogue of Microorganisms (GCM) 10K type strain sequencing project: providing services to taxonomists for standard genome sequencing and annotation.</title>
        <authorList>
            <consortium name="The Broad Institute Genomics Platform"/>
            <consortium name="The Broad Institute Genome Sequencing Center for Infectious Disease"/>
            <person name="Wu L."/>
            <person name="Ma J."/>
        </authorList>
    </citation>
    <scope>NUCLEOTIDE SEQUENCE [LARGE SCALE GENOMIC DNA]</scope>
    <source>
        <strain evidence="4">CGMCC 1.15942</strain>
    </source>
</reference>
<dbReference type="EMBL" id="BMKI01000001">
    <property type="protein sequence ID" value="GGC80957.1"/>
    <property type="molecule type" value="Genomic_DNA"/>
</dbReference>